<gene>
    <name evidence="3" type="ORF">PHISCL_07774</name>
</gene>
<keyword evidence="2" id="KW-0472">Membrane</keyword>
<keyword evidence="4" id="KW-1185">Reference proteome</keyword>
<name>A0A3A2ZC73_9EURO</name>
<dbReference type="STRING" id="2070753.A0A3A2ZC73"/>
<evidence type="ECO:0000256" key="1">
    <source>
        <dbReference type="SAM" id="MobiDB-lite"/>
    </source>
</evidence>
<evidence type="ECO:0000256" key="2">
    <source>
        <dbReference type="SAM" id="Phobius"/>
    </source>
</evidence>
<feature type="compositionally biased region" description="Polar residues" evidence="1">
    <location>
        <begin position="286"/>
        <end position="297"/>
    </location>
</feature>
<organism evidence="3 4">
    <name type="scientific">Aspergillus sclerotialis</name>
    <dbReference type="NCBI Taxonomy" id="2070753"/>
    <lineage>
        <taxon>Eukaryota</taxon>
        <taxon>Fungi</taxon>
        <taxon>Dikarya</taxon>
        <taxon>Ascomycota</taxon>
        <taxon>Pezizomycotina</taxon>
        <taxon>Eurotiomycetes</taxon>
        <taxon>Eurotiomycetidae</taxon>
        <taxon>Eurotiales</taxon>
        <taxon>Aspergillaceae</taxon>
        <taxon>Aspergillus</taxon>
        <taxon>Aspergillus subgen. Polypaecilum</taxon>
    </lineage>
</organism>
<comment type="caution">
    <text evidence="3">The sequence shown here is derived from an EMBL/GenBank/DDBJ whole genome shotgun (WGS) entry which is preliminary data.</text>
</comment>
<dbReference type="OrthoDB" id="9988102at2759"/>
<keyword evidence="2" id="KW-1133">Transmembrane helix</keyword>
<protein>
    <submittedName>
        <fullName evidence="3">Uncharacterized protein</fullName>
    </submittedName>
</protein>
<dbReference type="Proteomes" id="UP000266188">
    <property type="component" value="Unassembled WGS sequence"/>
</dbReference>
<dbReference type="EMBL" id="MVGC01000360">
    <property type="protein sequence ID" value="RJE19883.1"/>
    <property type="molecule type" value="Genomic_DNA"/>
</dbReference>
<sequence>MAPPGKQKYTLKQYVKSRITWPDRQGNVCPLPPEANFALPISCQHPIPCEEQTADKPGINLSFLPPRLTQDGDTVGKPFDTGKPTCSINLLCHRNGILQKYQVQVISKDRCAGPNQYNSLIASNKRLIKTDIQFFKAVKKTYEKEMYGIWRTLFYLKTLREIRLVSFTPYDHRPIPAFLPEYVKQDILFAYKYPEKLYSDREWIHWVYNLRQPDRRYALEFVESWSSPKILVALSVLLASSTALGIAWAVVKDDAQTAFSIASFVLGAGSLILAALALVSSIEASTTDGSSQSNITIEPSPRASDHSSMSDKEDRSRVQLSAPSVVLSHEFQDAYLEWKTLHIPTSCVRPIRLSPTILTLYTSPTLELWRPLIKKSFRYTRPRCNWRRYSTGA</sequence>
<dbReference type="AlphaFoldDB" id="A0A3A2ZC73"/>
<feature type="region of interest" description="Disordered" evidence="1">
    <location>
        <begin position="286"/>
        <end position="316"/>
    </location>
</feature>
<feature type="transmembrane region" description="Helical" evidence="2">
    <location>
        <begin position="257"/>
        <end position="279"/>
    </location>
</feature>
<accession>A0A3A2ZC73</accession>
<feature type="transmembrane region" description="Helical" evidence="2">
    <location>
        <begin position="230"/>
        <end position="251"/>
    </location>
</feature>
<feature type="compositionally biased region" description="Basic and acidic residues" evidence="1">
    <location>
        <begin position="303"/>
        <end position="316"/>
    </location>
</feature>
<keyword evidence="2" id="KW-0812">Transmembrane</keyword>
<evidence type="ECO:0000313" key="3">
    <source>
        <dbReference type="EMBL" id="RJE19883.1"/>
    </source>
</evidence>
<proteinExistence type="predicted"/>
<reference evidence="4" key="1">
    <citation type="submission" date="2017-02" db="EMBL/GenBank/DDBJ databases">
        <authorList>
            <person name="Tafer H."/>
            <person name="Lopandic K."/>
        </authorList>
    </citation>
    <scope>NUCLEOTIDE SEQUENCE [LARGE SCALE GENOMIC DNA]</scope>
    <source>
        <strain evidence="4">CBS 366.77</strain>
    </source>
</reference>
<evidence type="ECO:0000313" key="4">
    <source>
        <dbReference type="Proteomes" id="UP000266188"/>
    </source>
</evidence>